<accession>A0ABS5BX83</accession>
<dbReference type="InterPro" id="IPR051043">
    <property type="entry name" value="Sulfatase_Mod_Factor_Kinase"/>
</dbReference>
<dbReference type="PANTHER" id="PTHR23150">
    <property type="entry name" value="SULFATASE MODIFYING FACTOR 1, 2"/>
    <property type="match status" value="1"/>
</dbReference>
<evidence type="ECO:0000313" key="3">
    <source>
        <dbReference type="Proteomes" id="UP000676565"/>
    </source>
</evidence>
<dbReference type="PANTHER" id="PTHR23150:SF19">
    <property type="entry name" value="FORMYLGLYCINE-GENERATING ENZYME"/>
    <property type="match status" value="1"/>
</dbReference>
<gene>
    <name evidence="2" type="ORF">J8F10_21615</name>
</gene>
<dbReference type="InterPro" id="IPR005532">
    <property type="entry name" value="SUMF_dom"/>
</dbReference>
<protein>
    <submittedName>
        <fullName evidence="2">SUMF1/EgtB/PvdO family nonheme iron enzyme</fullName>
    </submittedName>
</protein>
<evidence type="ECO:0000313" key="2">
    <source>
        <dbReference type="EMBL" id="MBP3957860.1"/>
    </source>
</evidence>
<dbReference type="RefSeq" id="WP_210657321.1">
    <property type="nucleotide sequence ID" value="NZ_JAGKQQ010000001.1"/>
</dbReference>
<proteinExistence type="predicted"/>
<dbReference type="Proteomes" id="UP000676565">
    <property type="component" value="Unassembled WGS sequence"/>
</dbReference>
<sequence>MNSPTTKPLPFLLGQRLSELDTETHPEDRQRAVCGAPTESWWGAITRRAVLDRSAGADPPLRVALVCDAGLGKTTNLQWVEAHLGVSRGSSQLPVLIRLDTPGGLDLLEREYDAPGAILDYISSAISRSVGGHPPAAYRREVERLQAASRVTLLIDGLDHAFSRPGIPSVLDALLKSAGWRGCPVWVAGRPHAFDTSWELFGSPEWRFLRVEPLDPADIRTYLTLQAGGDWYHAIPSGGRGLLTVPRQLRLVAGLLQRAVDTARSKEREPLEAILELGLQTAADVYTLAYFEPGEYVDPKALVPGADDRTNRRGLIASGLVGAAERIGLRDGEKPGRGNYQARVRRVAALLGAIAFEMFCAKSHDGPPAPNTVGVTEVELPHFQEAVGRRLVTAGLGSRADYQNDFDLLMQMNTHALDFLLFREVGNKGIIWHDRTVQAFFAAYWAVNFATVGDRKQMERWVVGDEGERLSDFDEFWTFVAELPDAVVDRDTWHATLAPCYTPPQKVTGKHEWVQWHRRMIYLSFRHMRNRFPAVIDRWRESFEALSRASKSEQRIHREIEHGFRDIPAGVCPSAAGPRVKAVGERRVRAFQIHQYAVTNEMYETFDPEHRAMRWGELDEWGCFTRLKHALALRGKNLDDRCPVVNVTWYDSWCFAAWCGYRLPMELEWEYACRAGSTDLWCCGNDPRTLRDYAWFGESHSGSTHPVGGLKANMYGLYDMHGNVYEWCDTASPQSRVRVCRGGCWNDLPRDTRSAGRNKDEASGAYMTIGFRLAADQIANQQGE</sequence>
<organism evidence="2 3">
    <name type="scientific">Gemmata palustris</name>
    <dbReference type="NCBI Taxonomy" id="2822762"/>
    <lineage>
        <taxon>Bacteria</taxon>
        <taxon>Pseudomonadati</taxon>
        <taxon>Planctomycetota</taxon>
        <taxon>Planctomycetia</taxon>
        <taxon>Gemmatales</taxon>
        <taxon>Gemmataceae</taxon>
        <taxon>Gemmata</taxon>
    </lineage>
</organism>
<feature type="domain" description="Sulfatase-modifying factor enzyme-like" evidence="1">
    <location>
        <begin position="576"/>
        <end position="774"/>
    </location>
</feature>
<dbReference type="Pfam" id="PF03781">
    <property type="entry name" value="FGE-sulfatase"/>
    <property type="match status" value="1"/>
</dbReference>
<dbReference type="InterPro" id="IPR042095">
    <property type="entry name" value="SUMF_sf"/>
</dbReference>
<evidence type="ECO:0000259" key="1">
    <source>
        <dbReference type="Pfam" id="PF03781"/>
    </source>
</evidence>
<dbReference type="SUPFAM" id="SSF56436">
    <property type="entry name" value="C-type lectin-like"/>
    <property type="match status" value="1"/>
</dbReference>
<reference evidence="2 3" key="1">
    <citation type="submission" date="2021-04" db="EMBL/GenBank/DDBJ databases">
        <authorList>
            <person name="Ivanova A."/>
        </authorList>
    </citation>
    <scope>NUCLEOTIDE SEQUENCE [LARGE SCALE GENOMIC DNA]</scope>
    <source>
        <strain evidence="2 3">G18</strain>
    </source>
</reference>
<name>A0ABS5BX83_9BACT</name>
<dbReference type="Gene3D" id="3.90.1580.10">
    <property type="entry name" value="paralog of FGE (formylglycine-generating enzyme)"/>
    <property type="match status" value="1"/>
</dbReference>
<dbReference type="EMBL" id="JAGKQQ010000001">
    <property type="protein sequence ID" value="MBP3957860.1"/>
    <property type="molecule type" value="Genomic_DNA"/>
</dbReference>
<dbReference type="InterPro" id="IPR016187">
    <property type="entry name" value="CTDL_fold"/>
</dbReference>
<keyword evidence="3" id="KW-1185">Reference proteome</keyword>
<comment type="caution">
    <text evidence="2">The sequence shown here is derived from an EMBL/GenBank/DDBJ whole genome shotgun (WGS) entry which is preliminary data.</text>
</comment>